<name>A0A7Y9B183_9FIRM</name>
<keyword evidence="1" id="KW-0134">Cell wall</keyword>
<dbReference type="InterPro" id="IPR017502">
    <property type="entry name" value="Sortase_SrtB_target"/>
</dbReference>
<dbReference type="AlphaFoldDB" id="A0A7Y9B183"/>
<evidence type="ECO:0000256" key="2">
    <source>
        <dbReference type="ARBA" id="ARBA00022525"/>
    </source>
</evidence>
<feature type="compositionally biased region" description="Low complexity" evidence="5">
    <location>
        <begin position="382"/>
        <end position="397"/>
    </location>
</feature>
<feature type="region of interest" description="Disordered" evidence="5">
    <location>
        <begin position="382"/>
        <end position="403"/>
    </location>
</feature>
<gene>
    <name evidence="9" type="ORF">HW270_03985</name>
</gene>
<organism evidence="9 10">
    <name type="scientific">Mogibacterium timidum</name>
    <dbReference type="NCBI Taxonomy" id="35519"/>
    <lineage>
        <taxon>Bacteria</taxon>
        <taxon>Bacillati</taxon>
        <taxon>Bacillota</taxon>
        <taxon>Clostridia</taxon>
        <taxon>Peptostreptococcales</taxon>
        <taxon>Anaerovoracaceae</taxon>
        <taxon>Mogibacterium</taxon>
    </lineage>
</organism>
<keyword evidence="6" id="KW-1133">Transmembrane helix</keyword>
<keyword evidence="6" id="KW-0812">Transmembrane</keyword>
<evidence type="ECO:0000256" key="1">
    <source>
        <dbReference type="ARBA" id="ARBA00022512"/>
    </source>
</evidence>
<evidence type="ECO:0000256" key="3">
    <source>
        <dbReference type="ARBA" id="ARBA00022729"/>
    </source>
</evidence>
<feature type="chain" id="PRO_5031537292" evidence="7">
    <location>
        <begin position="34"/>
        <end position="437"/>
    </location>
</feature>
<dbReference type="PROSITE" id="PS50847">
    <property type="entry name" value="GRAM_POS_ANCHORING"/>
    <property type="match status" value="1"/>
</dbReference>
<evidence type="ECO:0000313" key="10">
    <source>
        <dbReference type="Proteomes" id="UP000526307"/>
    </source>
</evidence>
<proteinExistence type="predicted"/>
<keyword evidence="2" id="KW-0964">Secreted</keyword>
<keyword evidence="6" id="KW-0472">Membrane</keyword>
<dbReference type="NCBIfam" id="TIGR01167">
    <property type="entry name" value="LPXTG_anchor"/>
    <property type="match status" value="1"/>
</dbReference>
<reference evidence="9 10" key="1">
    <citation type="submission" date="2020-06" db="EMBL/GenBank/DDBJ databases">
        <title>Mogibacterium timidum strain W9173 genomic sequence.</title>
        <authorList>
            <person name="Wade W.G."/>
            <person name="Johnston C.D."/>
            <person name="Chen T."/>
            <person name="Dewhirst F.E."/>
        </authorList>
    </citation>
    <scope>NUCLEOTIDE SEQUENCE [LARGE SCALE GENOMIC DNA]</scope>
    <source>
        <strain evidence="9 10">W9173</strain>
    </source>
</reference>
<evidence type="ECO:0000313" key="9">
    <source>
        <dbReference type="EMBL" id="NWO23241.1"/>
    </source>
</evidence>
<feature type="transmembrane region" description="Helical" evidence="6">
    <location>
        <begin position="411"/>
        <end position="430"/>
    </location>
</feature>
<dbReference type="NCBIfam" id="TIGR03063">
    <property type="entry name" value="srtB_target"/>
    <property type="match status" value="1"/>
</dbReference>
<accession>A0A7Y9B183</accession>
<comment type="caution">
    <text evidence="9">The sequence shown here is derived from an EMBL/GenBank/DDBJ whole genome shotgun (WGS) entry which is preliminary data.</text>
</comment>
<evidence type="ECO:0000256" key="5">
    <source>
        <dbReference type="SAM" id="MobiDB-lite"/>
    </source>
</evidence>
<evidence type="ECO:0000259" key="8">
    <source>
        <dbReference type="PROSITE" id="PS50847"/>
    </source>
</evidence>
<dbReference type="EMBL" id="JABXYR010000001">
    <property type="protein sequence ID" value="NWO23241.1"/>
    <property type="molecule type" value="Genomic_DNA"/>
</dbReference>
<evidence type="ECO:0000256" key="4">
    <source>
        <dbReference type="ARBA" id="ARBA00023088"/>
    </source>
</evidence>
<feature type="domain" description="Gram-positive cocci surface proteins LPxTG" evidence="8">
    <location>
        <begin position="402"/>
        <end position="437"/>
    </location>
</feature>
<keyword evidence="4" id="KW-0572">Peptidoglycan-anchor</keyword>
<evidence type="ECO:0000256" key="7">
    <source>
        <dbReference type="SAM" id="SignalP"/>
    </source>
</evidence>
<evidence type="ECO:0000256" key="6">
    <source>
        <dbReference type="SAM" id="Phobius"/>
    </source>
</evidence>
<dbReference type="RefSeq" id="WP_178978401.1">
    <property type="nucleotide sequence ID" value="NZ_CAJPUB010000001.1"/>
</dbReference>
<protein>
    <submittedName>
        <fullName evidence="9">LPXTG cell wall anchor domain-containing protein</fullName>
    </submittedName>
</protein>
<keyword evidence="3 7" id="KW-0732">Signal</keyword>
<dbReference type="Proteomes" id="UP000526307">
    <property type="component" value="Unassembled WGS sequence"/>
</dbReference>
<sequence>MGVIKKRRNSKCFSLLIAFTICITVFFSGLVYADEEEAPDADTAITENYWVELEKDGHVDGGVYPKHLMKLQDSVLKNFNLARGGDSPSTGVYKNLNTLTYVAGMDMFDYISKPELQDNEGANGDPNYQDDKYHNPFNFSFKSDFIRDRDQLNVYGDISVNNNTENASVGSHAIGDKLNLDFSVKLDNLSKWQNSRLWWDINGHSKGMAWKTHGTEGYIATDSELVFVLNIPRGITVPNVNDLKFRVEGLNSLKFKKAERVGDKLIIRIHPSLNENGYLSARDYYAYLKTISTVKVSVEGLSVNSKAAVNENVTITGSVVGVQDELVTDSMEVAKNKAGAGSDDVRAAYFFAAKQSNAGRDAAAPKDKPNLISYTFKVNKAADNPVPNKPAKPVKPTKQNRLPRTGDNADWLLYAVLLGVSGAVLGGIGYRRRRKEN</sequence>
<keyword evidence="10" id="KW-1185">Reference proteome</keyword>
<feature type="signal peptide" evidence="7">
    <location>
        <begin position="1"/>
        <end position="33"/>
    </location>
</feature>
<dbReference type="InterPro" id="IPR019931">
    <property type="entry name" value="LPXTG_anchor"/>
</dbReference>